<reference evidence="2 3" key="1">
    <citation type="submission" date="2019-06" db="EMBL/GenBank/DDBJ databases">
        <authorList>
            <person name="Meng X."/>
        </authorList>
    </citation>
    <scope>NUCLEOTIDE SEQUENCE [LARGE SCALE GENOMIC DNA]</scope>
    <source>
        <strain evidence="2 3">M625</strain>
    </source>
</reference>
<dbReference type="OrthoDB" id="1161727at2"/>
<dbReference type="Proteomes" id="UP000315540">
    <property type="component" value="Unassembled WGS sequence"/>
</dbReference>
<organism evidence="2 3">
    <name type="scientific">Aquimarina algicola</name>
    <dbReference type="NCBI Taxonomy" id="2589995"/>
    <lineage>
        <taxon>Bacteria</taxon>
        <taxon>Pseudomonadati</taxon>
        <taxon>Bacteroidota</taxon>
        <taxon>Flavobacteriia</taxon>
        <taxon>Flavobacteriales</taxon>
        <taxon>Flavobacteriaceae</taxon>
        <taxon>Aquimarina</taxon>
    </lineage>
</organism>
<evidence type="ECO:0008006" key="4">
    <source>
        <dbReference type="Google" id="ProtNLM"/>
    </source>
</evidence>
<comment type="caution">
    <text evidence="2">The sequence shown here is derived from an EMBL/GenBank/DDBJ whole genome shotgun (WGS) entry which is preliminary data.</text>
</comment>
<evidence type="ECO:0000313" key="2">
    <source>
        <dbReference type="EMBL" id="TPN83384.1"/>
    </source>
</evidence>
<keyword evidence="3" id="KW-1185">Reference proteome</keyword>
<feature type="signal peptide" evidence="1">
    <location>
        <begin position="1"/>
        <end position="25"/>
    </location>
</feature>
<accession>A0A504IZ55</accession>
<evidence type="ECO:0000256" key="1">
    <source>
        <dbReference type="SAM" id="SignalP"/>
    </source>
</evidence>
<keyword evidence="1" id="KW-0732">Signal</keyword>
<dbReference type="EMBL" id="VFWZ01000007">
    <property type="protein sequence ID" value="TPN83384.1"/>
    <property type="molecule type" value="Genomic_DNA"/>
</dbReference>
<proteinExistence type="predicted"/>
<dbReference type="PROSITE" id="PS51257">
    <property type="entry name" value="PROKAR_LIPOPROTEIN"/>
    <property type="match status" value="1"/>
</dbReference>
<name>A0A504IZ55_9FLAO</name>
<sequence length="206" mass="23772">MKTKFYYTICNLFVLVLLVSCSGSSDTPTFTNMEGINALKTKLNDTFDKDKQVNGIGFLAQNTNVDAIEQINIYFPENNKNTLWFYSYATSQLHKPEATQELKNVPKTNALSAFNIDECHTYFKDAIALIENETDEFSNYRVNSYDMMVDQTSGKIKHVFTLNTDKKTAKRTFYGRKINDYLYQFQFETNKDGQLESTYGLDVFDD</sequence>
<protein>
    <recommendedName>
        <fullName evidence="4">Lipoprotein</fullName>
    </recommendedName>
</protein>
<evidence type="ECO:0000313" key="3">
    <source>
        <dbReference type="Proteomes" id="UP000315540"/>
    </source>
</evidence>
<dbReference type="RefSeq" id="WP_140595449.1">
    <property type="nucleotide sequence ID" value="NZ_VFWZ01000007.1"/>
</dbReference>
<feature type="chain" id="PRO_5021208659" description="Lipoprotein" evidence="1">
    <location>
        <begin position="26"/>
        <end position="206"/>
    </location>
</feature>
<dbReference type="AlphaFoldDB" id="A0A504IZ55"/>
<gene>
    <name evidence="2" type="ORF">FHK87_19375</name>
</gene>